<dbReference type="InterPro" id="IPR052336">
    <property type="entry name" value="MlaD_Phospholipid_Transporter"/>
</dbReference>
<evidence type="ECO:0000259" key="2">
    <source>
        <dbReference type="Pfam" id="PF02470"/>
    </source>
</evidence>
<dbReference type="PANTHER" id="PTHR33371:SF16">
    <property type="entry name" value="MCE-FAMILY PROTEIN MCE3F"/>
    <property type="match status" value="1"/>
</dbReference>
<feature type="region of interest" description="Disordered" evidence="1">
    <location>
        <begin position="327"/>
        <end position="418"/>
    </location>
</feature>
<dbReference type="Proteomes" id="UP000305546">
    <property type="component" value="Unassembled WGS sequence"/>
</dbReference>
<dbReference type="PANTHER" id="PTHR33371">
    <property type="entry name" value="INTERMEMBRANE PHOSPHOLIPID TRANSPORT SYSTEM BINDING PROTEIN MLAD-RELATED"/>
    <property type="match status" value="1"/>
</dbReference>
<dbReference type="InterPro" id="IPR024516">
    <property type="entry name" value="Mce_C"/>
</dbReference>
<dbReference type="EMBL" id="VDFW01000002">
    <property type="protein sequence ID" value="TNC28963.1"/>
    <property type="molecule type" value="Genomic_DNA"/>
</dbReference>
<feature type="compositionally biased region" description="Low complexity" evidence="1">
    <location>
        <begin position="372"/>
        <end position="401"/>
    </location>
</feature>
<keyword evidence="5" id="KW-1185">Reference proteome</keyword>
<feature type="compositionally biased region" description="Polar residues" evidence="1">
    <location>
        <begin position="327"/>
        <end position="346"/>
    </location>
</feature>
<reference evidence="4 5" key="1">
    <citation type="submission" date="2019-06" db="EMBL/GenBank/DDBJ databases">
        <title>Amycolatopsis alkalitolerans sp. nov., isolated from Gastrodia elata Blume.</title>
        <authorList>
            <person name="Narsing Rao M.P."/>
            <person name="Li W.J."/>
        </authorList>
    </citation>
    <scope>NUCLEOTIDE SEQUENCE [LARGE SCALE GENOMIC DNA]</scope>
    <source>
        <strain evidence="4 5">SYSUP0005</strain>
    </source>
</reference>
<feature type="domain" description="Mce/MlaD" evidence="2">
    <location>
        <begin position="38"/>
        <end position="114"/>
    </location>
</feature>
<evidence type="ECO:0000259" key="3">
    <source>
        <dbReference type="Pfam" id="PF11887"/>
    </source>
</evidence>
<dbReference type="RefSeq" id="WP_139094908.1">
    <property type="nucleotide sequence ID" value="NZ_VDFW01000002.1"/>
</dbReference>
<evidence type="ECO:0000313" key="5">
    <source>
        <dbReference type="Proteomes" id="UP000305546"/>
    </source>
</evidence>
<gene>
    <name evidence="4" type="ORF">FG385_02270</name>
</gene>
<accession>A0A5C4M7V6</accession>
<protein>
    <submittedName>
        <fullName evidence="4">MCE family protein</fullName>
    </submittedName>
</protein>
<dbReference type="GO" id="GO:0005576">
    <property type="term" value="C:extracellular region"/>
    <property type="evidence" value="ECO:0007669"/>
    <property type="project" value="TreeGrafter"/>
</dbReference>
<dbReference type="Pfam" id="PF11887">
    <property type="entry name" value="Mce4_CUP1"/>
    <property type="match status" value="1"/>
</dbReference>
<feature type="domain" description="Mammalian cell entry C-terminal" evidence="3">
    <location>
        <begin position="122"/>
        <end position="283"/>
    </location>
</feature>
<dbReference type="AlphaFoldDB" id="A0A5C4M7V6"/>
<dbReference type="Pfam" id="PF02470">
    <property type="entry name" value="MlaD"/>
    <property type="match status" value="1"/>
</dbReference>
<evidence type="ECO:0000256" key="1">
    <source>
        <dbReference type="SAM" id="MobiDB-lite"/>
    </source>
</evidence>
<sequence length="418" mass="44123">MFTRRHWVKLLAFGLIAVLSVGYAGAKYAGLDRLFGPRGYVVTAQLADSGGIFVNAEVTYRGVSVGRVTAMRLDDQGVAVDLDMDSGGPKIPADTQAVVADRSAVGEQYVDLRPNHETGPYLHNGSVIQRDRTALPVSPDTVLANLDKFVSSVDPSALRTVVDQTYDAFAGTGLDLQQLLDSAGSFTSAATENLPQTTKLLSDGRQVLATQERQSQNITSFATGLNRIAGQLKTSDPDLRKVIDETPQLAQDVDNILSVSGSDLGVLIANLLTTMQITSVRTDAIEEELVALPVISAFSRSVASNGEGHLGLVLDFFDPHSCTKGYETTKQRPANDTSNQPANTQAYCAEPPGSPTDVRGAENAPYAGKPVSPAQAPQQQPAPGSSSQQPQQQSQLPGLLGFVQGPGAKGIGQLLGLP</sequence>
<name>A0A5C4M7V6_9PSEU</name>
<dbReference type="InterPro" id="IPR003399">
    <property type="entry name" value="Mce/MlaD"/>
</dbReference>
<dbReference type="OrthoDB" id="4741753at2"/>
<proteinExistence type="predicted"/>
<organism evidence="4 5">
    <name type="scientific">Amycolatopsis alkalitolerans</name>
    <dbReference type="NCBI Taxonomy" id="2547244"/>
    <lineage>
        <taxon>Bacteria</taxon>
        <taxon>Bacillati</taxon>
        <taxon>Actinomycetota</taxon>
        <taxon>Actinomycetes</taxon>
        <taxon>Pseudonocardiales</taxon>
        <taxon>Pseudonocardiaceae</taxon>
        <taxon>Amycolatopsis</taxon>
    </lineage>
</organism>
<evidence type="ECO:0000313" key="4">
    <source>
        <dbReference type="EMBL" id="TNC28963.1"/>
    </source>
</evidence>
<dbReference type="NCBIfam" id="TIGR00996">
    <property type="entry name" value="Mtu_fam_mce"/>
    <property type="match status" value="1"/>
</dbReference>
<comment type="caution">
    <text evidence="4">The sequence shown here is derived from an EMBL/GenBank/DDBJ whole genome shotgun (WGS) entry which is preliminary data.</text>
</comment>
<dbReference type="InterPro" id="IPR005693">
    <property type="entry name" value="Mce"/>
</dbReference>